<sequence length="862" mass="99466">MLSAKFKKISKKTLNSQQFYYWLSFLIPTIAFFAYFACNNFNILTVDLGQQYVDFFAFLRRNLFSHPLELIYSFNNGMGNSMIASNAYYLLSPFNLLIFLFSPGNIPIAILTIISIKIGACGLSGYYYWKKQDIEPFYALAASIAYALSGYVIANHFNLMWLDSIILLPLLINAINQILNKEKNHLILVTFGLWVTNFYTGIMALFFGFLYFLSKIFFVKKGERWTIVKNYLGKSILASFLSAFVLLPTFFELLSGKANSSVNWNLSWQFNAPDQLSKLIDGAYNFHEMEAGLPNIFMTMPFLLFLIAYFLSKKIAWQNKLVNGILLLFLLLSLIFTPLVLLWHLGQFPIWYPARFSFVLIFFCLDLGIIFLKNEHGLTWPSKIILAILSLGLVCCWTFLQNNFAFITDTNLIVSSAFIVISLLFIFFIFTHHAFAGIFLYSVVVAEAIISMVLSLNNLSYQENYDFKNYLENTTLLTQNLNKKDHILFRTEKNFYRSDDDPFTSNYNGITNFNSITNAKVLNLLANLGYLHNSNSVTNNGGTPLTESLLGIKYYIEPNYDRGEFSKKKQLIFNNNIHRLDLDNYPIISDYSQLALLKNNEALPLTFLIKENTNKTKFVQDNPVYNQELLFQRITGSKQKLFKNIDWPDPQTHGVNAWPGSWMQYDRKKHAKQSTISFNLPIDYNGSYYLELPNGVDENLIDLFINNQQVDFVTRDGQNRLINIANNNKGRNVKISFTLKENNLNLNTANIWCLNTIKMNRILTRFNQKQPRTYQKNSLVLQTSTFKIKENKIFASSIPYSPNWFIFDHGKLVHKRLFANTFLSTKLAQGTHRLTFVYLPIAFLIGILISLISLVYLKLHLD</sequence>
<feature type="transmembrane region" description="Helical" evidence="1">
    <location>
        <begin position="384"/>
        <end position="400"/>
    </location>
</feature>
<keyword evidence="1" id="KW-0812">Transmembrane</keyword>
<dbReference type="PANTHER" id="PTHR38454:SF1">
    <property type="entry name" value="INTEGRAL MEMBRANE PROTEIN"/>
    <property type="match status" value="1"/>
</dbReference>
<keyword evidence="3" id="KW-1185">Reference proteome</keyword>
<dbReference type="Pfam" id="PF09586">
    <property type="entry name" value="YfhO"/>
    <property type="match status" value="1"/>
</dbReference>
<evidence type="ECO:0000256" key="1">
    <source>
        <dbReference type="SAM" id="Phobius"/>
    </source>
</evidence>
<dbReference type="PANTHER" id="PTHR38454">
    <property type="entry name" value="INTEGRAL MEMBRANE PROTEIN-RELATED"/>
    <property type="match status" value="1"/>
</dbReference>
<comment type="caution">
    <text evidence="2">The sequence shown here is derived from an EMBL/GenBank/DDBJ whole genome shotgun (WGS) entry which is preliminary data.</text>
</comment>
<feature type="transmembrane region" description="Helical" evidence="1">
    <location>
        <begin position="292"/>
        <end position="312"/>
    </location>
</feature>
<evidence type="ECO:0000313" key="3">
    <source>
        <dbReference type="Proteomes" id="UP000051223"/>
    </source>
</evidence>
<name>A0A0R1YD29_9LACO</name>
<dbReference type="EMBL" id="AZGI01000023">
    <property type="protein sequence ID" value="KRM40350.1"/>
    <property type="molecule type" value="Genomic_DNA"/>
</dbReference>
<dbReference type="AlphaFoldDB" id="A0A0R1YD29"/>
<feature type="transmembrane region" description="Helical" evidence="1">
    <location>
        <begin position="412"/>
        <end position="431"/>
    </location>
</feature>
<accession>A0A0R1YD29</accession>
<feature type="transmembrane region" description="Helical" evidence="1">
    <location>
        <begin position="324"/>
        <end position="344"/>
    </location>
</feature>
<keyword evidence="1" id="KW-0472">Membrane</keyword>
<feature type="transmembrane region" description="Helical" evidence="1">
    <location>
        <begin position="836"/>
        <end position="857"/>
    </location>
</feature>
<reference evidence="2 3" key="1">
    <citation type="journal article" date="2015" name="Genome Announc.">
        <title>Expanding the biotechnology potential of lactobacilli through comparative genomics of 213 strains and associated genera.</title>
        <authorList>
            <person name="Sun Z."/>
            <person name="Harris H.M."/>
            <person name="McCann A."/>
            <person name="Guo C."/>
            <person name="Argimon S."/>
            <person name="Zhang W."/>
            <person name="Yang X."/>
            <person name="Jeffery I.B."/>
            <person name="Cooney J.C."/>
            <person name="Kagawa T.F."/>
            <person name="Liu W."/>
            <person name="Song Y."/>
            <person name="Salvetti E."/>
            <person name="Wrobel A."/>
            <person name="Rasinkangas P."/>
            <person name="Parkhill J."/>
            <person name="Rea M.C."/>
            <person name="O'Sullivan O."/>
            <person name="Ritari J."/>
            <person name="Douillard F.P."/>
            <person name="Paul Ross R."/>
            <person name="Yang R."/>
            <person name="Briner A.E."/>
            <person name="Felis G.E."/>
            <person name="de Vos W.M."/>
            <person name="Barrangou R."/>
            <person name="Klaenhammer T.R."/>
            <person name="Caufield P.W."/>
            <person name="Cui Y."/>
            <person name="Zhang H."/>
            <person name="O'Toole P.W."/>
        </authorList>
    </citation>
    <scope>NUCLEOTIDE SEQUENCE [LARGE SCALE GENOMIC DNA]</scope>
    <source>
        <strain evidence="2 3">DSM 5661</strain>
    </source>
</reference>
<gene>
    <name evidence="2" type="ORF">FC39_GL000674</name>
</gene>
<dbReference type="PATRIC" id="fig|1423754.3.peg.695"/>
<dbReference type="eggNOG" id="COG4485">
    <property type="taxonomic scope" value="Bacteria"/>
</dbReference>
<dbReference type="STRING" id="1423754.FC39_GL000674"/>
<evidence type="ECO:0000313" key="2">
    <source>
        <dbReference type="EMBL" id="KRM40350.1"/>
    </source>
</evidence>
<keyword evidence="1" id="KW-1133">Transmembrane helix</keyword>
<dbReference type="InterPro" id="IPR018580">
    <property type="entry name" value="Uncharacterised_YfhO"/>
</dbReference>
<feature type="transmembrane region" description="Helical" evidence="1">
    <location>
        <begin position="350"/>
        <end position="372"/>
    </location>
</feature>
<feature type="transmembrane region" description="Helical" evidence="1">
    <location>
        <begin position="438"/>
        <end position="456"/>
    </location>
</feature>
<dbReference type="OrthoDB" id="9815466at2"/>
<organism evidence="2 3">
    <name type="scientific">Lactobacillus hamsteri DSM 5661 = JCM 6256</name>
    <dbReference type="NCBI Taxonomy" id="1423754"/>
    <lineage>
        <taxon>Bacteria</taxon>
        <taxon>Bacillati</taxon>
        <taxon>Bacillota</taxon>
        <taxon>Bacilli</taxon>
        <taxon>Lactobacillales</taxon>
        <taxon>Lactobacillaceae</taxon>
        <taxon>Lactobacillus</taxon>
    </lineage>
</organism>
<dbReference type="Proteomes" id="UP000051223">
    <property type="component" value="Unassembled WGS sequence"/>
</dbReference>
<feature type="transmembrane region" description="Helical" evidence="1">
    <location>
        <begin position="135"/>
        <end position="154"/>
    </location>
</feature>
<protein>
    <submittedName>
        <fullName evidence="2">ABC superfamily ATP binding cassette transporter</fullName>
    </submittedName>
</protein>
<feature type="transmembrane region" description="Helical" evidence="1">
    <location>
        <begin position="20"/>
        <end position="37"/>
    </location>
</feature>
<proteinExistence type="predicted"/>
<feature type="transmembrane region" description="Helical" evidence="1">
    <location>
        <begin position="199"/>
        <end position="219"/>
    </location>
</feature>
<feature type="transmembrane region" description="Helical" evidence="1">
    <location>
        <begin position="231"/>
        <end position="251"/>
    </location>
</feature>